<dbReference type="Proteomes" id="UP000193083">
    <property type="component" value="Unassembled WGS sequence"/>
</dbReference>
<dbReference type="EMBL" id="FXBL01000004">
    <property type="protein sequence ID" value="SMH50177.1"/>
    <property type="molecule type" value="Genomic_DNA"/>
</dbReference>
<gene>
    <name evidence="2" type="ORF">SAMN02982922_4103</name>
</gene>
<sequence length="150" mass="16406">MQRPAFFLTLCSSAWLLTAQAFSAATVNGEYYEERVSATCPDYGGFCRLDFSATPAGKELTLERVGCHLQVSNEPVISASIGVATTPGGPPKRVFPLAFPQTLQTTNYRFYNTNEEIKFMIGQGRYPFVLAEYLNAANGSMLCVIIGTLK</sequence>
<evidence type="ECO:0008006" key="4">
    <source>
        <dbReference type="Google" id="ProtNLM"/>
    </source>
</evidence>
<name>A0A1X7PFM0_9HYPH</name>
<feature type="signal peptide" evidence="1">
    <location>
        <begin position="1"/>
        <end position="24"/>
    </location>
</feature>
<reference evidence="2 3" key="1">
    <citation type="submission" date="2017-04" db="EMBL/GenBank/DDBJ databases">
        <authorList>
            <person name="Afonso C.L."/>
            <person name="Miller P.J."/>
            <person name="Scott M.A."/>
            <person name="Spackman E."/>
            <person name="Goraichik I."/>
            <person name="Dimitrov K.M."/>
            <person name="Suarez D.L."/>
            <person name="Swayne D.E."/>
        </authorList>
    </citation>
    <scope>NUCLEOTIDE SEQUENCE [LARGE SCALE GENOMIC DNA]</scope>
    <source>
        <strain evidence="2 3">B5P</strain>
    </source>
</reference>
<evidence type="ECO:0000313" key="3">
    <source>
        <dbReference type="Proteomes" id="UP000193083"/>
    </source>
</evidence>
<evidence type="ECO:0000256" key="1">
    <source>
        <dbReference type="SAM" id="SignalP"/>
    </source>
</evidence>
<evidence type="ECO:0000313" key="2">
    <source>
        <dbReference type="EMBL" id="SMH50177.1"/>
    </source>
</evidence>
<protein>
    <recommendedName>
        <fullName evidence="4">Secreted protein</fullName>
    </recommendedName>
</protein>
<dbReference type="RefSeq" id="WP_085465832.1">
    <property type="nucleotide sequence ID" value="NZ_FXBL01000004.1"/>
</dbReference>
<keyword evidence="3" id="KW-1185">Reference proteome</keyword>
<proteinExistence type="predicted"/>
<organism evidence="2 3">
    <name type="scientific">Mesorhizobium australicum</name>
    <dbReference type="NCBI Taxonomy" id="536018"/>
    <lineage>
        <taxon>Bacteria</taxon>
        <taxon>Pseudomonadati</taxon>
        <taxon>Pseudomonadota</taxon>
        <taxon>Alphaproteobacteria</taxon>
        <taxon>Hyphomicrobiales</taxon>
        <taxon>Phyllobacteriaceae</taxon>
        <taxon>Mesorhizobium</taxon>
    </lineage>
</organism>
<dbReference type="AlphaFoldDB" id="A0A1X7PFM0"/>
<accession>A0A1X7PFM0</accession>
<keyword evidence="1" id="KW-0732">Signal</keyword>
<feature type="chain" id="PRO_5012191772" description="Secreted protein" evidence="1">
    <location>
        <begin position="25"/>
        <end position="150"/>
    </location>
</feature>